<gene>
    <name evidence="1" type="ORF">RM779_21905</name>
</gene>
<dbReference type="EMBL" id="JAVREV010000012">
    <property type="protein sequence ID" value="MDT0445235.1"/>
    <property type="molecule type" value="Genomic_DNA"/>
</dbReference>
<organism evidence="1 2">
    <name type="scientific">Streptomyces johnsoniae</name>
    <dbReference type="NCBI Taxonomy" id="3075532"/>
    <lineage>
        <taxon>Bacteria</taxon>
        <taxon>Bacillati</taxon>
        <taxon>Actinomycetota</taxon>
        <taxon>Actinomycetes</taxon>
        <taxon>Kitasatosporales</taxon>
        <taxon>Streptomycetaceae</taxon>
        <taxon>Streptomyces</taxon>
    </lineage>
</organism>
<sequence>MSPNGTATRVFDEVHIGKGVRPVAQHGFVAVDRGRLKLLGSDRQEIVSAPMSKVAAAKARFSGGKTLAMKVAGTRYTVSPGWGDRAGKLLRPGRPERVARDTEELLGLIEADGGTVERRDA</sequence>
<keyword evidence="2" id="KW-1185">Reference proteome</keyword>
<comment type="caution">
    <text evidence="1">The sequence shown here is derived from an EMBL/GenBank/DDBJ whole genome shotgun (WGS) entry which is preliminary data.</text>
</comment>
<name>A0ABU2SAV1_9ACTN</name>
<reference evidence="2" key="1">
    <citation type="submission" date="2023-07" db="EMBL/GenBank/DDBJ databases">
        <title>30 novel species of actinomycetes from the DSMZ collection.</title>
        <authorList>
            <person name="Nouioui I."/>
        </authorList>
    </citation>
    <scope>NUCLEOTIDE SEQUENCE [LARGE SCALE GENOMIC DNA]</scope>
    <source>
        <strain evidence="2">DSM 41886</strain>
    </source>
</reference>
<accession>A0ABU2SAV1</accession>
<dbReference type="RefSeq" id="WP_311619444.1">
    <property type="nucleotide sequence ID" value="NZ_JAVREV010000012.1"/>
</dbReference>
<evidence type="ECO:0000313" key="1">
    <source>
        <dbReference type="EMBL" id="MDT0445235.1"/>
    </source>
</evidence>
<protein>
    <submittedName>
        <fullName evidence="1">Uncharacterized protein</fullName>
    </submittedName>
</protein>
<evidence type="ECO:0000313" key="2">
    <source>
        <dbReference type="Proteomes" id="UP001183615"/>
    </source>
</evidence>
<proteinExistence type="predicted"/>
<dbReference type="Proteomes" id="UP001183615">
    <property type="component" value="Unassembled WGS sequence"/>
</dbReference>